<feature type="region of interest" description="Disordered" evidence="9">
    <location>
        <begin position="751"/>
        <end position="774"/>
    </location>
</feature>
<dbReference type="FunFam" id="3.30.930.10:FF:000069">
    <property type="entry name" value="Seryl-tRNA synthetase"/>
    <property type="match status" value="1"/>
</dbReference>
<dbReference type="SUPFAM" id="SSF55681">
    <property type="entry name" value="Class II aaRS and biotin synthetases"/>
    <property type="match status" value="1"/>
</dbReference>
<dbReference type="GO" id="GO:0004828">
    <property type="term" value="F:serine-tRNA ligase activity"/>
    <property type="evidence" value="ECO:0007669"/>
    <property type="project" value="UniProtKB-EC"/>
</dbReference>
<protein>
    <recommendedName>
        <fullName evidence="1">serine--tRNA ligase</fullName>
        <ecNumber evidence="1">6.1.1.11</ecNumber>
    </recommendedName>
    <alternativeName>
        <fullName evidence="6">Seryl-tRNA synthetase</fullName>
    </alternativeName>
    <alternativeName>
        <fullName evidence="7">Seryl-tRNA(Ser) synthetase</fullName>
    </alternativeName>
</protein>
<feature type="compositionally biased region" description="Basic and acidic residues" evidence="9">
    <location>
        <begin position="583"/>
        <end position="595"/>
    </location>
</feature>
<dbReference type="EC" id="6.1.1.11" evidence="1"/>
<dbReference type="UniPathway" id="UPA00906">
    <property type="reaction ID" value="UER00895"/>
</dbReference>
<evidence type="ECO:0000256" key="2">
    <source>
        <dbReference type="ARBA" id="ARBA00022598"/>
    </source>
</evidence>
<dbReference type="PANTHER" id="PTHR38119:SF1">
    <property type="entry name" value="BTB DOMAIN-CONTAINING PROTEIN"/>
    <property type="match status" value="1"/>
</dbReference>
<evidence type="ECO:0000256" key="4">
    <source>
        <dbReference type="ARBA" id="ARBA00022840"/>
    </source>
</evidence>
<gene>
    <name evidence="11" type="ORF">GMOD_00003690</name>
</gene>
<dbReference type="EMBL" id="KE747844">
    <property type="protein sequence ID" value="RMZ74629.1"/>
    <property type="molecule type" value="Genomic_DNA"/>
</dbReference>
<dbReference type="GO" id="GO:0005524">
    <property type="term" value="F:ATP binding"/>
    <property type="evidence" value="ECO:0007669"/>
    <property type="project" value="UniProtKB-KW"/>
</dbReference>
<dbReference type="InterPro" id="IPR010978">
    <property type="entry name" value="tRNA-bd_arm"/>
</dbReference>
<evidence type="ECO:0000256" key="1">
    <source>
        <dbReference type="ARBA" id="ARBA00012840"/>
    </source>
</evidence>
<dbReference type="Pfam" id="PF02403">
    <property type="entry name" value="Seryl_tRNA_N"/>
    <property type="match status" value="1"/>
</dbReference>
<keyword evidence="5 11" id="KW-0030">Aminoacyl-tRNA synthetase</keyword>
<dbReference type="InterPro" id="IPR002314">
    <property type="entry name" value="aa-tRNA-synt_IIb"/>
</dbReference>
<evidence type="ECO:0000256" key="9">
    <source>
        <dbReference type="SAM" id="MobiDB-lite"/>
    </source>
</evidence>
<dbReference type="Pfam" id="PF00587">
    <property type="entry name" value="tRNA-synt_2b"/>
    <property type="match status" value="1"/>
</dbReference>
<dbReference type="InterPro" id="IPR006195">
    <property type="entry name" value="aa-tRNA-synth_II"/>
</dbReference>
<feature type="compositionally biased region" description="Low complexity" evidence="9">
    <location>
        <begin position="617"/>
        <end position="630"/>
    </location>
</feature>
<dbReference type="PANTHER" id="PTHR38119">
    <property type="entry name" value="BTB DOMAIN-CONTAINING PROTEIN-RELATED"/>
    <property type="match status" value="1"/>
</dbReference>
<evidence type="ECO:0000256" key="5">
    <source>
        <dbReference type="ARBA" id="ARBA00023146"/>
    </source>
</evidence>
<feature type="region of interest" description="Disordered" evidence="9">
    <location>
        <begin position="979"/>
        <end position="998"/>
    </location>
</feature>
<dbReference type="GO" id="GO:0006434">
    <property type="term" value="P:seryl-tRNA aminoacylation"/>
    <property type="evidence" value="ECO:0007669"/>
    <property type="project" value="InterPro"/>
</dbReference>
<keyword evidence="4" id="KW-0067">ATP-binding</keyword>
<evidence type="ECO:0000313" key="12">
    <source>
        <dbReference type="Proteomes" id="UP000265663"/>
    </source>
</evidence>
<evidence type="ECO:0000256" key="3">
    <source>
        <dbReference type="ARBA" id="ARBA00022741"/>
    </source>
</evidence>
<dbReference type="InterPro" id="IPR015866">
    <property type="entry name" value="Ser-tRNA-synth_1_N"/>
</dbReference>
<dbReference type="OrthoDB" id="5280838at2759"/>
<dbReference type="SUPFAM" id="SSF46589">
    <property type="entry name" value="tRNA-binding arm"/>
    <property type="match status" value="1"/>
</dbReference>
<dbReference type="InterPro" id="IPR042103">
    <property type="entry name" value="SerRS_1_N_sf"/>
</dbReference>
<feature type="compositionally biased region" description="Basic and acidic residues" evidence="9">
    <location>
        <begin position="1"/>
        <end position="13"/>
    </location>
</feature>
<feature type="region of interest" description="Disordered" evidence="9">
    <location>
        <begin position="563"/>
        <end position="653"/>
    </location>
</feature>
<dbReference type="PRINTS" id="PR00981">
    <property type="entry name" value="TRNASYNTHSER"/>
</dbReference>
<dbReference type="NCBIfam" id="TIGR00414">
    <property type="entry name" value="serS"/>
    <property type="match status" value="1"/>
</dbReference>
<keyword evidence="3" id="KW-0547">Nucleotide-binding</keyword>
<evidence type="ECO:0000259" key="10">
    <source>
        <dbReference type="PROSITE" id="PS50862"/>
    </source>
</evidence>
<dbReference type="Gene3D" id="3.30.930.10">
    <property type="entry name" value="Bira Bifunctional Protein, Domain 2"/>
    <property type="match status" value="1"/>
</dbReference>
<keyword evidence="8" id="KW-0175">Coiled coil</keyword>
<feature type="region of interest" description="Disordered" evidence="9">
    <location>
        <begin position="1"/>
        <end position="41"/>
    </location>
</feature>
<dbReference type="Proteomes" id="UP000265663">
    <property type="component" value="Unassembled WGS sequence"/>
</dbReference>
<keyword evidence="2" id="KW-0436">Ligase</keyword>
<feature type="domain" description="Aminoacyl-transfer RNA synthetases class-II family profile" evidence="10">
    <location>
        <begin position="230"/>
        <end position="527"/>
    </location>
</feature>
<dbReference type="InterPro" id="IPR045864">
    <property type="entry name" value="aa-tRNA-synth_II/BPL/LPL"/>
</dbReference>
<accession>A0A3M7MKJ5</accession>
<dbReference type="AlphaFoldDB" id="A0A3M7MKJ5"/>
<dbReference type="InterPro" id="IPR002317">
    <property type="entry name" value="Ser-tRNA-ligase_type_1"/>
</dbReference>
<name>A0A3M7MKJ5_9PLEO</name>
<organism evidence="11 12">
    <name type="scientific">Pyrenophora seminiperda CCB06</name>
    <dbReference type="NCBI Taxonomy" id="1302712"/>
    <lineage>
        <taxon>Eukaryota</taxon>
        <taxon>Fungi</taxon>
        <taxon>Dikarya</taxon>
        <taxon>Ascomycota</taxon>
        <taxon>Pezizomycotina</taxon>
        <taxon>Dothideomycetes</taxon>
        <taxon>Pleosporomycetidae</taxon>
        <taxon>Pleosporales</taxon>
        <taxon>Pleosporineae</taxon>
        <taxon>Pleosporaceae</taxon>
        <taxon>Pyrenophora</taxon>
    </lineage>
</organism>
<evidence type="ECO:0000256" key="7">
    <source>
        <dbReference type="ARBA" id="ARBA00034892"/>
    </source>
</evidence>
<sequence length="1094" mass="122685">MWISGERDLRDQSGQRGSGQGSRMQALKRSESEGAEAGQTAGVGKTWSYRIQAQRPSLRLCQSALFARRTYARPAFAPKPTIDIKHIRQNPGLYEQNCVDRNYAAHSRSSWRILELHEAWLALQQSTRSLRERNNRIRANLAKTASRIKDAEGTPVAIREGMIGEAKAIKAELSAIEAQETELREEIEGLAHDLPNLSSTHTPVGTEAEVLGYINVHPWSEPSQSKSQKSHVDIGQELGILDFTGSAQTSGWGWYFLIGDGAMLEQALVQYALRVATGRGWKAVAPPSLVYSHIASACGFQPRDQNGEQQVYTIEQSEKDKAKPQLALAGTAEIPLAGMKVNQTFEESELPLKTVGVSRCYRAEAGARGADTKGLYRVHEFTKVEMFAWTWPDNAGEEHFTAQTTQSSETIFEEMLSIQKEILEALGLHCRILEMPTTDLGASATRKLDIEAFFPSRQDIDQGWGEVTSTSMCTDYQSRRLQTRMRIKGGTLEFPYTLNGTALAVPRVLAAILENHWDEQERTVTIPHVLRPFMGGQEKIHHQQSHQPAHSLTCTCVRTRQSAATVLSPRPPPHSPETPFGLPERDNRRVGEHNNTKSRRMVSYPDSTSAERSLPIRRPSSVVSHSSRASTVRRHRQHRSNVGGPSLAPQNEFPIFTHTGDVEVVISNGRREQRYLLHKLILTQCSGFFEAGTSDEWASAGDVTNAGPSNGTLLARIPSGSRPEQKKKWRYELDWGSGEDDLPMLVQKKNPPTMFGGDPSPPAQPPAARNKPAAPQSGFFRSMVNISTLHVPPTPAAPEEDPDDDTFRDYDNLFRIFYNYPPSLDTVNIASAYVECKSLLQLADMYDALGVIGPRVDHHLLRFQGRLWKQIAKYPPSYLKFGYMARSKAIFAEAMVHVVGQWPQGINQLRGQIAEPVIELIEDKVDEMDELKAKIEVKLFRLSLTTSRGERVSPSSNWLDWMAVSLFRQWLAENTTPPPAPILKSPRPQNAREGAPLPAPPVFNTGRIFRLLGQGGSSYLNHDECKRFLRLNPDHYNRDNLKRFERRIDEIKNKAKDVVKPLMRNFLELDLREGGLPYLTCTRIDPQDFPWDDI</sequence>
<dbReference type="PROSITE" id="PS50862">
    <property type="entry name" value="AA_TRNA_LIGASE_II"/>
    <property type="match status" value="1"/>
</dbReference>
<keyword evidence="12" id="KW-1185">Reference proteome</keyword>
<evidence type="ECO:0000256" key="8">
    <source>
        <dbReference type="SAM" id="Coils"/>
    </source>
</evidence>
<evidence type="ECO:0000256" key="6">
    <source>
        <dbReference type="ARBA" id="ARBA00031113"/>
    </source>
</evidence>
<proteinExistence type="predicted"/>
<evidence type="ECO:0000313" key="11">
    <source>
        <dbReference type="EMBL" id="RMZ74629.1"/>
    </source>
</evidence>
<feature type="coiled-coil region" evidence="8">
    <location>
        <begin position="166"/>
        <end position="193"/>
    </location>
</feature>
<reference evidence="11 12" key="1">
    <citation type="journal article" date="2014" name="PLoS ONE">
        <title>De novo Genome Assembly of the Fungal Plant Pathogen Pyrenophora semeniperda.</title>
        <authorList>
            <person name="Soliai M.M."/>
            <person name="Meyer S.E."/>
            <person name="Udall J.A."/>
            <person name="Elzinga D.E."/>
            <person name="Hermansen R.A."/>
            <person name="Bodily P.M."/>
            <person name="Hart A.A."/>
            <person name="Coleman C.E."/>
        </authorList>
    </citation>
    <scope>NUCLEOTIDE SEQUENCE [LARGE SCALE GENOMIC DNA]</scope>
    <source>
        <strain evidence="11 12">CCB06</strain>
        <tissue evidence="11">Mycelium</tissue>
    </source>
</reference>
<dbReference type="Gene3D" id="1.10.287.40">
    <property type="entry name" value="Serine-tRNA synthetase, tRNA binding domain"/>
    <property type="match status" value="1"/>
</dbReference>